<protein>
    <submittedName>
        <fullName evidence="2">Uncharacterized protein</fullName>
    </submittedName>
</protein>
<dbReference type="AlphaFoldDB" id="A0A2T8KWP2"/>
<accession>A0A2T8KWP2</accession>
<dbReference type="EMBL" id="CM008046">
    <property type="protein sequence ID" value="PVH66603.1"/>
    <property type="molecule type" value="Genomic_DNA"/>
</dbReference>
<organism evidence="2">
    <name type="scientific">Panicum hallii</name>
    <dbReference type="NCBI Taxonomy" id="206008"/>
    <lineage>
        <taxon>Eukaryota</taxon>
        <taxon>Viridiplantae</taxon>
        <taxon>Streptophyta</taxon>
        <taxon>Embryophyta</taxon>
        <taxon>Tracheophyta</taxon>
        <taxon>Spermatophyta</taxon>
        <taxon>Magnoliopsida</taxon>
        <taxon>Liliopsida</taxon>
        <taxon>Poales</taxon>
        <taxon>Poaceae</taxon>
        <taxon>PACMAD clade</taxon>
        <taxon>Panicoideae</taxon>
        <taxon>Panicodae</taxon>
        <taxon>Paniceae</taxon>
        <taxon>Panicinae</taxon>
        <taxon>Panicum</taxon>
        <taxon>Panicum sect. Panicum</taxon>
    </lineage>
</organism>
<reference evidence="2" key="1">
    <citation type="submission" date="2018-04" db="EMBL/GenBank/DDBJ databases">
        <title>WGS assembly of Panicum hallii.</title>
        <authorList>
            <person name="Lovell J."/>
            <person name="Jenkins J."/>
            <person name="Lowry D."/>
            <person name="Mamidi S."/>
            <person name="Sreedasyam A."/>
            <person name="Weng X."/>
            <person name="Barry K."/>
            <person name="Bonette J."/>
            <person name="Campitelli B."/>
            <person name="Daum C."/>
            <person name="Gordon S."/>
            <person name="Gould B."/>
            <person name="Lipzen A."/>
            <person name="Macqueen A."/>
            <person name="Palacio-Mejia J."/>
            <person name="Plott C."/>
            <person name="Shakirov E."/>
            <person name="Shu S."/>
            <person name="Yoshinaga Y."/>
            <person name="Zane M."/>
            <person name="Rokhsar D."/>
            <person name="Grimwood J."/>
            <person name="Schmutz J."/>
            <person name="Juenger T."/>
        </authorList>
    </citation>
    <scope>NUCLEOTIDE SEQUENCE [LARGE SCALE GENOMIC DNA]</scope>
    <source>
        <strain evidence="2">FIL2</strain>
    </source>
</reference>
<gene>
    <name evidence="2" type="ORF">PAHAL_1G295600</name>
</gene>
<sequence length="80" mass="8475">MPRSLPRSFNTTHTKDIRPESRPSAPFAEMGTNQTSSLKSEGGRGGGNQRLEAAETGLGDATAPRDGWPRTPCAATGTLY</sequence>
<feature type="region of interest" description="Disordered" evidence="1">
    <location>
        <begin position="1"/>
        <end position="80"/>
    </location>
</feature>
<evidence type="ECO:0000313" key="2">
    <source>
        <dbReference type="EMBL" id="PVH66603.1"/>
    </source>
</evidence>
<evidence type="ECO:0000256" key="1">
    <source>
        <dbReference type="SAM" id="MobiDB-lite"/>
    </source>
</evidence>
<proteinExistence type="predicted"/>
<name>A0A2T8KWP2_9POAL</name>
<dbReference type="Proteomes" id="UP000243499">
    <property type="component" value="Chromosome 1"/>
</dbReference>
<dbReference type="Gramene" id="PVH66603">
    <property type="protein sequence ID" value="PVH66603"/>
    <property type="gene ID" value="PAHAL_1G295600"/>
</dbReference>